<organism evidence="1 2">
    <name type="scientific">Smallanthus sonchifolius</name>
    <dbReference type="NCBI Taxonomy" id="185202"/>
    <lineage>
        <taxon>Eukaryota</taxon>
        <taxon>Viridiplantae</taxon>
        <taxon>Streptophyta</taxon>
        <taxon>Embryophyta</taxon>
        <taxon>Tracheophyta</taxon>
        <taxon>Spermatophyta</taxon>
        <taxon>Magnoliopsida</taxon>
        <taxon>eudicotyledons</taxon>
        <taxon>Gunneridae</taxon>
        <taxon>Pentapetalae</taxon>
        <taxon>asterids</taxon>
        <taxon>campanulids</taxon>
        <taxon>Asterales</taxon>
        <taxon>Asteraceae</taxon>
        <taxon>Asteroideae</taxon>
        <taxon>Heliantheae alliance</taxon>
        <taxon>Millerieae</taxon>
        <taxon>Smallanthus</taxon>
    </lineage>
</organism>
<keyword evidence="2" id="KW-1185">Reference proteome</keyword>
<gene>
    <name evidence="1" type="ORF">L1987_16144</name>
</gene>
<sequence>MKGIRMIGNTVPPHRYRSITIPDEESRNHSLHPEVKFSSTSKHKVDAMQSLHIRYVPTRLHIDDLLTKDLPVARFDYIRSRFHVDTAV</sequence>
<dbReference type="EMBL" id="CM042022">
    <property type="protein sequence ID" value="KAI3816446.1"/>
    <property type="molecule type" value="Genomic_DNA"/>
</dbReference>
<dbReference type="Proteomes" id="UP001056120">
    <property type="component" value="Linkage Group LG05"/>
</dbReference>
<comment type="caution">
    <text evidence="1">The sequence shown here is derived from an EMBL/GenBank/DDBJ whole genome shotgun (WGS) entry which is preliminary data.</text>
</comment>
<proteinExistence type="predicted"/>
<reference evidence="2" key="1">
    <citation type="journal article" date="2022" name="Mol. Ecol. Resour.">
        <title>The genomes of chicory, endive, great burdock and yacon provide insights into Asteraceae palaeo-polyploidization history and plant inulin production.</title>
        <authorList>
            <person name="Fan W."/>
            <person name="Wang S."/>
            <person name="Wang H."/>
            <person name="Wang A."/>
            <person name="Jiang F."/>
            <person name="Liu H."/>
            <person name="Zhao H."/>
            <person name="Xu D."/>
            <person name="Zhang Y."/>
        </authorList>
    </citation>
    <scope>NUCLEOTIDE SEQUENCE [LARGE SCALE GENOMIC DNA]</scope>
    <source>
        <strain evidence="2">cv. Yunnan</strain>
    </source>
</reference>
<evidence type="ECO:0000313" key="2">
    <source>
        <dbReference type="Proteomes" id="UP001056120"/>
    </source>
</evidence>
<accession>A0ACB9J9M1</accession>
<name>A0ACB9J9M1_9ASTR</name>
<evidence type="ECO:0000313" key="1">
    <source>
        <dbReference type="EMBL" id="KAI3816446.1"/>
    </source>
</evidence>
<protein>
    <submittedName>
        <fullName evidence="1">Uncharacterized protein</fullName>
    </submittedName>
</protein>
<reference evidence="1 2" key="2">
    <citation type="journal article" date="2022" name="Mol. Ecol. Resour.">
        <title>The genomes of chicory, endive, great burdock and yacon provide insights into Asteraceae paleo-polyploidization history and plant inulin production.</title>
        <authorList>
            <person name="Fan W."/>
            <person name="Wang S."/>
            <person name="Wang H."/>
            <person name="Wang A."/>
            <person name="Jiang F."/>
            <person name="Liu H."/>
            <person name="Zhao H."/>
            <person name="Xu D."/>
            <person name="Zhang Y."/>
        </authorList>
    </citation>
    <scope>NUCLEOTIDE SEQUENCE [LARGE SCALE GENOMIC DNA]</scope>
    <source>
        <strain evidence="2">cv. Yunnan</strain>
        <tissue evidence="1">Leaves</tissue>
    </source>
</reference>